<gene>
    <name evidence="12" type="primary">LOC110987235</name>
</gene>
<feature type="active site" evidence="7">
    <location>
        <position position="291"/>
    </location>
</feature>
<keyword evidence="5 8" id="KW-1015">Disulfide bond</keyword>
<evidence type="ECO:0000256" key="8">
    <source>
        <dbReference type="PIRSR" id="PIRSR601461-2"/>
    </source>
</evidence>
<dbReference type="GeneID" id="110987235"/>
<organism evidence="11 12">
    <name type="scientific">Acanthaster planci</name>
    <name type="common">Crown-of-thorns starfish</name>
    <dbReference type="NCBI Taxonomy" id="133434"/>
    <lineage>
        <taxon>Eukaryota</taxon>
        <taxon>Metazoa</taxon>
        <taxon>Echinodermata</taxon>
        <taxon>Eleutherozoa</taxon>
        <taxon>Asterozoa</taxon>
        <taxon>Asteroidea</taxon>
        <taxon>Valvatacea</taxon>
        <taxon>Valvatida</taxon>
        <taxon>Acanthasteridae</taxon>
        <taxon>Acanthaster</taxon>
    </lineage>
</organism>
<keyword evidence="6" id="KW-0325">Glycoprotein</keyword>
<feature type="domain" description="Peptidase A1" evidence="10">
    <location>
        <begin position="87"/>
        <end position="404"/>
    </location>
</feature>
<evidence type="ECO:0000313" key="11">
    <source>
        <dbReference type="Proteomes" id="UP000694845"/>
    </source>
</evidence>
<dbReference type="GO" id="GO:0006508">
    <property type="term" value="P:proteolysis"/>
    <property type="evidence" value="ECO:0007669"/>
    <property type="project" value="UniProtKB-KW"/>
</dbReference>
<evidence type="ECO:0000256" key="9">
    <source>
        <dbReference type="RuleBase" id="RU000454"/>
    </source>
</evidence>
<keyword evidence="11" id="KW-1185">Reference proteome</keyword>
<dbReference type="KEGG" id="aplc:110987235"/>
<dbReference type="GO" id="GO:0004190">
    <property type="term" value="F:aspartic-type endopeptidase activity"/>
    <property type="evidence" value="ECO:0007669"/>
    <property type="project" value="UniProtKB-KW"/>
</dbReference>
<evidence type="ECO:0000313" key="12">
    <source>
        <dbReference type="RefSeq" id="XP_022105483.1"/>
    </source>
</evidence>
<feature type="disulfide bond" evidence="8">
    <location>
        <begin position="326"/>
        <end position="363"/>
    </location>
</feature>
<dbReference type="Pfam" id="PF00026">
    <property type="entry name" value="Asp"/>
    <property type="match status" value="1"/>
</dbReference>
<evidence type="ECO:0000256" key="6">
    <source>
        <dbReference type="ARBA" id="ARBA00023180"/>
    </source>
</evidence>
<dbReference type="PRINTS" id="PR00792">
    <property type="entry name" value="PEPSIN"/>
</dbReference>
<accession>A0A8B7ZIL6</accession>
<evidence type="ECO:0000256" key="4">
    <source>
        <dbReference type="ARBA" id="ARBA00022801"/>
    </source>
</evidence>
<dbReference type="InterPro" id="IPR033121">
    <property type="entry name" value="PEPTIDASE_A1"/>
</dbReference>
<feature type="disulfide bond" evidence="8">
    <location>
        <begin position="118"/>
        <end position="125"/>
    </location>
</feature>
<evidence type="ECO:0000256" key="2">
    <source>
        <dbReference type="ARBA" id="ARBA00022670"/>
    </source>
</evidence>
<dbReference type="OMA" id="SINMAYY"/>
<sequence length="407" mass="44869">MPKMRLFSRIDIITFVRYFSLLACLAVVTDCALIRVKLTHFKSIRKRLAESGRLPVYYQDHQSKYNKVFKSSGPVPEPLHNYFDAEYYGPINIGTPSQTFLVIFDTGSSNLWVPSSQCPLTDKACQRHHRYDHSKSSTYHPNGTDLEIRYGTGSMKGFLSKDIVDVQTVKVVNQTFGEATSEPGDVFLDVDFDGILGMGYPTIAADGVLPVFNSMVLQGLVDKPVFSFYLDRNTNDSKGGELILGGSDPRYYRGSFTYASVTMQGYWQFAVDGVTVSGQSVCKAGCEAIADTGTSLVTCPTDDCTALNNALGAEFLPDVGAYVFDCATVSKLPDVVYTISQTKLPLSWKEYVVKQNVSGTTICLSAFTPMDIPPPFGPLWILGDVFLGRYYAEFDFGNNRVGFAEAV</sequence>
<dbReference type="SUPFAM" id="SSF50630">
    <property type="entry name" value="Acid proteases"/>
    <property type="match status" value="1"/>
</dbReference>
<evidence type="ECO:0000259" key="10">
    <source>
        <dbReference type="PROSITE" id="PS51767"/>
    </source>
</evidence>
<dbReference type="InterPro" id="IPR001461">
    <property type="entry name" value="Aspartic_peptidase_A1"/>
</dbReference>
<evidence type="ECO:0000256" key="1">
    <source>
        <dbReference type="ARBA" id="ARBA00007447"/>
    </source>
</evidence>
<dbReference type="FunFam" id="2.40.70.10:FF:000002">
    <property type="entry name" value="Vacuolar aspartic proteinase"/>
    <property type="match status" value="1"/>
</dbReference>
<reference evidence="12" key="1">
    <citation type="submission" date="2025-08" db="UniProtKB">
        <authorList>
            <consortium name="RefSeq"/>
        </authorList>
    </citation>
    <scope>IDENTIFICATION</scope>
</reference>
<dbReference type="FunFam" id="2.40.70.10:FF:000004">
    <property type="entry name" value="Pepsin A"/>
    <property type="match status" value="1"/>
</dbReference>
<evidence type="ECO:0000256" key="7">
    <source>
        <dbReference type="PIRSR" id="PIRSR601461-1"/>
    </source>
</evidence>
<feature type="disulfide bond" evidence="8">
    <location>
        <begin position="282"/>
        <end position="286"/>
    </location>
</feature>
<comment type="similarity">
    <text evidence="1 9">Belongs to the peptidase A1 family.</text>
</comment>
<dbReference type="Proteomes" id="UP000694845">
    <property type="component" value="Unplaced"/>
</dbReference>
<dbReference type="Gene3D" id="2.40.70.10">
    <property type="entry name" value="Acid Proteases"/>
    <property type="match status" value="2"/>
</dbReference>
<keyword evidence="4 9" id="KW-0378">Hydrolase</keyword>
<feature type="active site" evidence="7">
    <location>
        <position position="105"/>
    </location>
</feature>
<evidence type="ECO:0000256" key="5">
    <source>
        <dbReference type="ARBA" id="ARBA00023157"/>
    </source>
</evidence>
<dbReference type="PANTHER" id="PTHR47966">
    <property type="entry name" value="BETA-SITE APP-CLEAVING ENZYME, ISOFORM A-RELATED"/>
    <property type="match status" value="1"/>
</dbReference>
<dbReference type="AlphaFoldDB" id="A0A8B7ZIL6"/>
<keyword evidence="2 9" id="KW-0645">Protease</keyword>
<dbReference type="PROSITE" id="PS51767">
    <property type="entry name" value="PEPTIDASE_A1"/>
    <property type="match status" value="1"/>
</dbReference>
<dbReference type="InterPro" id="IPR001969">
    <property type="entry name" value="Aspartic_peptidase_AS"/>
</dbReference>
<protein>
    <submittedName>
        <fullName evidence="12">Lysosomal aspartic protease-like</fullName>
    </submittedName>
</protein>
<dbReference type="OrthoDB" id="771136at2759"/>
<dbReference type="InterPro" id="IPR021109">
    <property type="entry name" value="Peptidase_aspartic_dom_sf"/>
</dbReference>
<dbReference type="PROSITE" id="PS00141">
    <property type="entry name" value="ASP_PROTEASE"/>
    <property type="match status" value="1"/>
</dbReference>
<proteinExistence type="inferred from homology"/>
<evidence type="ECO:0000256" key="3">
    <source>
        <dbReference type="ARBA" id="ARBA00022750"/>
    </source>
</evidence>
<keyword evidence="3 9" id="KW-0064">Aspartyl protease</keyword>
<dbReference type="RefSeq" id="XP_022105483.1">
    <property type="nucleotide sequence ID" value="XM_022249791.1"/>
</dbReference>
<dbReference type="PANTHER" id="PTHR47966:SF51">
    <property type="entry name" value="BETA-SITE APP-CLEAVING ENZYME, ISOFORM A-RELATED"/>
    <property type="match status" value="1"/>
</dbReference>
<name>A0A8B7ZIL6_ACAPL</name>